<feature type="domain" description="CcmH/CycL/Ccl2/NrfF N-terminal" evidence="8">
    <location>
        <begin position="16"/>
        <end position="157"/>
    </location>
</feature>
<feature type="transmembrane region" description="Helical" evidence="7">
    <location>
        <begin position="111"/>
        <end position="133"/>
    </location>
</feature>
<evidence type="ECO:0000313" key="9">
    <source>
        <dbReference type="EMBL" id="MDV2077584.1"/>
    </source>
</evidence>
<keyword evidence="4 7" id="KW-0732">Signal</keyword>
<dbReference type="InterPro" id="IPR038297">
    <property type="entry name" value="CcmH/CycL/NrfF/Ccl2_sf"/>
</dbReference>
<dbReference type="PANTHER" id="PTHR47870:SF1">
    <property type="entry name" value="CYTOCHROME C-TYPE BIOGENESIS PROTEIN CCMH"/>
    <property type="match status" value="1"/>
</dbReference>
<dbReference type="RefSeq" id="WP_248165996.1">
    <property type="nucleotide sequence ID" value="NZ_BAABBC010000008.1"/>
</dbReference>
<evidence type="ECO:0000256" key="4">
    <source>
        <dbReference type="ARBA" id="ARBA00022729"/>
    </source>
</evidence>
<keyword evidence="2 7" id="KW-0349">Heme</keyword>
<feature type="chain" id="PRO_5045001835" description="Cytochrome c-type biogenesis protein" evidence="7">
    <location>
        <begin position="28"/>
        <end position="164"/>
    </location>
</feature>
<feature type="signal peptide" evidence="7">
    <location>
        <begin position="1"/>
        <end position="27"/>
    </location>
</feature>
<evidence type="ECO:0000313" key="10">
    <source>
        <dbReference type="Proteomes" id="UP001269819"/>
    </source>
</evidence>
<protein>
    <recommendedName>
        <fullName evidence="7">Cytochrome c-type biogenesis protein</fullName>
    </recommendedName>
</protein>
<proteinExistence type="inferred from homology"/>
<dbReference type="EMBL" id="JAWIIJ010000002">
    <property type="protein sequence ID" value="MDV2077584.1"/>
    <property type="molecule type" value="Genomic_DNA"/>
</dbReference>
<organism evidence="9 10">
    <name type="scientific">Marinobacter xestospongiae</name>
    <dbReference type="NCBI Taxonomy" id="994319"/>
    <lineage>
        <taxon>Bacteria</taxon>
        <taxon>Pseudomonadati</taxon>
        <taxon>Pseudomonadota</taxon>
        <taxon>Gammaproteobacteria</taxon>
        <taxon>Pseudomonadales</taxon>
        <taxon>Marinobacteraceae</taxon>
        <taxon>Marinobacter</taxon>
    </lineage>
</organism>
<gene>
    <name evidence="9" type="ORF">RYS15_02775</name>
</gene>
<dbReference type="InterPro" id="IPR005616">
    <property type="entry name" value="CcmH/CycL/Ccl2/NrfF_N"/>
</dbReference>
<evidence type="ECO:0000256" key="2">
    <source>
        <dbReference type="ARBA" id="ARBA00022617"/>
    </source>
</evidence>
<keyword evidence="7" id="KW-0472">Membrane</keyword>
<keyword evidence="5" id="KW-0201">Cytochrome c-type biogenesis</keyword>
<accession>A0ABU3VTI2</accession>
<dbReference type="Pfam" id="PF03918">
    <property type="entry name" value="CcmH"/>
    <property type="match status" value="1"/>
</dbReference>
<keyword evidence="10" id="KW-1185">Reference proteome</keyword>
<keyword evidence="6 7" id="KW-0408">Iron</keyword>
<dbReference type="InterPro" id="IPR051263">
    <property type="entry name" value="C-type_cytochrome_biogenesis"/>
</dbReference>
<evidence type="ECO:0000256" key="5">
    <source>
        <dbReference type="ARBA" id="ARBA00022748"/>
    </source>
</evidence>
<evidence type="ECO:0000256" key="3">
    <source>
        <dbReference type="ARBA" id="ARBA00022723"/>
    </source>
</evidence>
<comment type="caution">
    <text evidence="9">The sequence shown here is derived from an EMBL/GenBank/DDBJ whole genome shotgun (WGS) entry which is preliminary data.</text>
</comment>
<keyword evidence="7" id="KW-0812">Transmembrane</keyword>
<dbReference type="Gene3D" id="1.10.8.640">
    <property type="entry name" value="Cytochrome C biogenesis protein"/>
    <property type="match status" value="1"/>
</dbReference>
<reference evidence="9 10" key="1">
    <citation type="submission" date="2023-10" db="EMBL/GenBank/DDBJ databases">
        <title>Characteristics and mechanism of a salt-tolerant marine origin heterotrophic nitrifying- aerobic denitrifying bacteria Marinobacter xestospongiae HN1.</title>
        <authorList>
            <person name="Qi R."/>
        </authorList>
    </citation>
    <scope>NUCLEOTIDE SEQUENCE [LARGE SCALE GENOMIC DNA]</scope>
    <source>
        <strain evidence="9 10">HN1</strain>
    </source>
</reference>
<dbReference type="Proteomes" id="UP001269819">
    <property type="component" value="Unassembled WGS sequence"/>
</dbReference>
<dbReference type="PANTHER" id="PTHR47870">
    <property type="entry name" value="CYTOCHROME C-TYPE BIOGENESIS PROTEIN CCMH"/>
    <property type="match status" value="1"/>
</dbReference>
<evidence type="ECO:0000259" key="8">
    <source>
        <dbReference type="Pfam" id="PF03918"/>
    </source>
</evidence>
<keyword evidence="3 7" id="KW-0479">Metal-binding</keyword>
<comment type="function">
    <text evidence="7">Possible subunit of a heme lyase.</text>
</comment>
<evidence type="ECO:0000256" key="6">
    <source>
        <dbReference type="ARBA" id="ARBA00023004"/>
    </source>
</evidence>
<evidence type="ECO:0000256" key="1">
    <source>
        <dbReference type="ARBA" id="ARBA00010342"/>
    </source>
</evidence>
<dbReference type="CDD" id="cd16378">
    <property type="entry name" value="CcmH_N"/>
    <property type="match status" value="1"/>
</dbReference>
<name>A0ABU3VTI2_9GAMM</name>
<evidence type="ECO:0000256" key="7">
    <source>
        <dbReference type="RuleBase" id="RU364112"/>
    </source>
</evidence>
<keyword evidence="7" id="KW-1133">Transmembrane helix</keyword>
<comment type="similarity">
    <text evidence="1 7">Belongs to the CcmH/CycL/Ccl2/NrfF family.</text>
</comment>
<sequence>MRAHQVSPHRLTLLLMAFLLLPVSGWATTDTYPFSDPQDADRFRTLISELRCPKCQNQNIADSNAPIAKDMRDEVYRMLQQGASNEEVTESLVGRFGEFVRYKPELDRRTALLWATPVIAVLGGLLVVIGIVIRSRRRPERTAALSDEERRQAEALLKDSGNDR</sequence>